<evidence type="ECO:0000313" key="2">
    <source>
        <dbReference type="Proteomes" id="UP000663836"/>
    </source>
</evidence>
<feature type="non-terminal residue" evidence="1">
    <location>
        <position position="25"/>
    </location>
</feature>
<comment type="caution">
    <text evidence="1">The sequence shown here is derived from an EMBL/GenBank/DDBJ whole genome shotgun (WGS) entry which is preliminary data.</text>
</comment>
<dbReference type="EMBL" id="CAJOBD010023168">
    <property type="protein sequence ID" value="CAF4254505.1"/>
    <property type="molecule type" value="Genomic_DNA"/>
</dbReference>
<accession>A0A820EUY1</accession>
<sequence>MSLTLLFICRRSISLANFSSIRPSF</sequence>
<reference evidence="1" key="1">
    <citation type="submission" date="2021-02" db="EMBL/GenBank/DDBJ databases">
        <authorList>
            <person name="Nowell W R."/>
        </authorList>
    </citation>
    <scope>NUCLEOTIDE SEQUENCE</scope>
</reference>
<dbReference type="AlphaFoldDB" id="A0A820EUY1"/>
<evidence type="ECO:0000313" key="1">
    <source>
        <dbReference type="EMBL" id="CAF4254505.1"/>
    </source>
</evidence>
<protein>
    <submittedName>
        <fullName evidence="1">Uncharacterized protein</fullName>
    </submittedName>
</protein>
<dbReference type="Proteomes" id="UP000663836">
    <property type="component" value="Unassembled WGS sequence"/>
</dbReference>
<proteinExistence type="predicted"/>
<gene>
    <name evidence="1" type="ORF">JBS370_LOCUS38845</name>
</gene>
<organism evidence="1 2">
    <name type="scientific">Rotaria sordida</name>
    <dbReference type="NCBI Taxonomy" id="392033"/>
    <lineage>
        <taxon>Eukaryota</taxon>
        <taxon>Metazoa</taxon>
        <taxon>Spiralia</taxon>
        <taxon>Gnathifera</taxon>
        <taxon>Rotifera</taxon>
        <taxon>Eurotatoria</taxon>
        <taxon>Bdelloidea</taxon>
        <taxon>Philodinida</taxon>
        <taxon>Philodinidae</taxon>
        <taxon>Rotaria</taxon>
    </lineage>
</organism>
<name>A0A820EUY1_9BILA</name>